<dbReference type="Pfam" id="PF00126">
    <property type="entry name" value="HTH_1"/>
    <property type="match status" value="1"/>
</dbReference>
<dbReference type="CDD" id="cd08442">
    <property type="entry name" value="PBP2_YofA_SoxR_like"/>
    <property type="match status" value="1"/>
</dbReference>
<evidence type="ECO:0000313" key="7">
    <source>
        <dbReference type="Proteomes" id="UP000289856"/>
    </source>
</evidence>
<dbReference type="InterPro" id="IPR036388">
    <property type="entry name" value="WH-like_DNA-bd_sf"/>
</dbReference>
<keyword evidence="2" id="KW-0805">Transcription regulation</keyword>
<dbReference type="EMBL" id="AP019400">
    <property type="protein sequence ID" value="BBI35584.1"/>
    <property type="molecule type" value="Genomic_DNA"/>
</dbReference>
<organism evidence="6 7">
    <name type="scientific">Cohnella abietis</name>
    <dbReference type="NCBI Taxonomy" id="2507935"/>
    <lineage>
        <taxon>Bacteria</taxon>
        <taxon>Bacillati</taxon>
        <taxon>Bacillota</taxon>
        <taxon>Bacilli</taxon>
        <taxon>Bacillales</taxon>
        <taxon>Paenibacillaceae</taxon>
        <taxon>Cohnella</taxon>
    </lineage>
</organism>
<dbReference type="InterPro" id="IPR000847">
    <property type="entry name" value="LysR_HTH_N"/>
</dbReference>
<accession>A0A3T1DC18</accession>
<gene>
    <name evidence="6" type="primary">gltR_2</name>
    <name evidence="6" type="ORF">KCTCHS21_49830</name>
</gene>
<feature type="domain" description="HTH lysR-type" evidence="5">
    <location>
        <begin position="1"/>
        <end position="58"/>
    </location>
</feature>
<sequence length="289" mass="32590">MEIRDMHIFLTVANEGSITRAAEKLEYVQSSISIRIQQLENELNTVLFYRQRHGVQLTTSGQVLKSYVEKIIALTQEAENAVSDRSTPQGPLRIGCLETTAAIRLPNILADYHSSYQEVDLTIKTGTTDELTKLVLKFELDGAFVSAPIEHEELEATEIGYEELVLVTGGQQLSIERMEELQNQTLLVFRIGCSYRQKYEDWLGLKGIRPSKIMEFGTVEGILGCIHAGLGISLLPRSVVERAKGQYSLQIQKLSEKSFKAATLFVRRKDSYYTPAVSELIRIAKERFN</sequence>
<dbReference type="InterPro" id="IPR036390">
    <property type="entry name" value="WH_DNA-bd_sf"/>
</dbReference>
<evidence type="ECO:0000256" key="1">
    <source>
        <dbReference type="ARBA" id="ARBA00009437"/>
    </source>
</evidence>
<dbReference type="Proteomes" id="UP000289856">
    <property type="component" value="Chromosome"/>
</dbReference>
<dbReference type="GO" id="GO:0003700">
    <property type="term" value="F:DNA-binding transcription factor activity"/>
    <property type="evidence" value="ECO:0007669"/>
    <property type="project" value="InterPro"/>
</dbReference>
<protein>
    <submittedName>
        <fullName evidence="6">HTH-type transcriptional regulator GltR</fullName>
    </submittedName>
</protein>
<keyword evidence="4" id="KW-0804">Transcription</keyword>
<comment type="similarity">
    <text evidence="1">Belongs to the LysR transcriptional regulatory family.</text>
</comment>
<dbReference type="SUPFAM" id="SSF46785">
    <property type="entry name" value="Winged helix' DNA-binding domain"/>
    <property type="match status" value="1"/>
</dbReference>
<dbReference type="PROSITE" id="PS50931">
    <property type="entry name" value="HTH_LYSR"/>
    <property type="match status" value="1"/>
</dbReference>
<evidence type="ECO:0000313" key="6">
    <source>
        <dbReference type="EMBL" id="BBI35584.1"/>
    </source>
</evidence>
<evidence type="ECO:0000256" key="2">
    <source>
        <dbReference type="ARBA" id="ARBA00023015"/>
    </source>
</evidence>
<reference evidence="6 7" key="1">
    <citation type="submission" date="2019-01" db="EMBL/GenBank/DDBJ databases">
        <title>Complete genome sequence of Cohnella hallensis HS21 isolated from Korean fir (Abies koreana) rhizospheric soil.</title>
        <authorList>
            <person name="Jiang L."/>
            <person name="Kang S.W."/>
            <person name="Kim S."/>
            <person name="Jung J."/>
            <person name="Kim C.Y."/>
            <person name="Kim D.H."/>
            <person name="Kim S.W."/>
            <person name="Lee J."/>
        </authorList>
    </citation>
    <scope>NUCLEOTIDE SEQUENCE [LARGE SCALE GENOMIC DNA]</scope>
    <source>
        <strain evidence="6 7">HS21</strain>
    </source>
</reference>
<evidence type="ECO:0000256" key="4">
    <source>
        <dbReference type="ARBA" id="ARBA00023163"/>
    </source>
</evidence>
<evidence type="ECO:0000259" key="5">
    <source>
        <dbReference type="PROSITE" id="PS50931"/>
    </source>
</evidence>
<dbReference type="Gene3D" id="3.40.190.290">
    <property type="match status" value="1"/>
</dbReference>
<dbReference type="GO" id="GO:0000976">
    <property type="term" value="F:transcription cis-regulatory region binding"/>
    <property type="evidence" value="ECO:0007669"/>
    <property type="project" value="TreeGrafter"/>
</dbReference>
<dbReference type="FunFam" id="1.10.10.10:FF:000001">
    <property type="entry name" value="LysR family transcriptional regulator"/>
    <property type="match status" value="1"/>
</dbReference>
<proteinExistence type="inferred from homology"/>
<keyword evidence="7" id="KW-1185">Reference proteome</keyword>
<evidence type="ECO:0000256" key="3">
    <source>
        <dbReference type="ARBA" id="ARBA00023125"/>
    </source>
</evidence>
<dbReference type="AlphaFoldDB" id="A0A3T1DC18"/>
<dbReference type="OrthoDB" id="8479357at2"/>
<dbReference type="PANTHER" id="PTHR30126:SF40">
    <property type="entry name" value="HTH-TYPE TRANSCRIPTIONAL REGULATOR GLTR"/>
    <property type="match status" value="1"/>
</dbReference>
<dbReference type="SUPFAM" id="SSF53850">
    <property type="entry name" value="Periplasmic binding protein-like II"/>
    <property type="match status" value="1"/>
</dbReference>
<dbReference type="Pfam" id="PF03466">
    <property type="entry name" value="LysR_substrate"/>
    <property type="match status" value="1"/>
</dbReference>
<keyword evidence="3" id="KW-0238">DNA-binding</keyword>
<dbReference type="Gene3D" id="1.10.10.10">
    <property type="entry name" value="Winged helix-like DNA-binding domain superfamily/Winged helix DNA-binding domain"/>
    <property type="match status" value="1"/>
</dbReference>
<name>A0A3T1DC18_9BACL</name>
<dbReference type="PANTHER" id="PTHR30126">
    <property type="entry name" value="HTH-TYPE TRANSCRIPTIONAL REGULATOR"/>
    <property type="match status" value="1"/>
</dbReference>
<dbReference type="InterPro" id="IPR005119">
    <property type="entry name" value="LysR_subst-bd"/>
</dbReference>
<dbReference type="KEGG" id="cohn:KCTCHS21_49830"/>
<dbReference type="PRINTS" id="PR00039">
    <property type="entry name" value="HTHLYSR"/>
</dbReference>